<accession>A0A8T0R0H4</accession>
<keyword evidence="2" id="KW-0805">Transcription regulation</keyword>
<dbReference type="GO" id="GO:0003677">
    <property type="term" value="F:DNA binding"/>
    <property type="evidence" value="ECO:0007669"/>
    <property type="project" value="UniProtKB-KW"/>
</dbReference>
<evidence type="ECO:0000259" key="7">
    <source>
        <dbReference type="PROSITE" id="PS51005"/>
    </source>
</evidence>
<name>A0A8T0R0H4_PANVG</name>
<reference evidence="8" key="1">
    <citation type="submission" date="2020-05" db="EMBL/GenBank/DDBJ databases">
        <title>WGS assembly of Panicum virgatum.</title>
        <authorList>
            <person name="Lovell J.T."/>
            <person name="Jenkins J."/>
            <person name="Shu S."/>
            <person name="Juenger T.E."/>
            <person name="Schmutz J."/>
        </authorList>
    </citation>
    <scope>NUCLEOTIDE SEQUENCE</scope>
    <source>
        <strain evidence="8">AP13</strain>
    </source>
</reference>
<dbReference type="PANTHER" id="PTHR31744">
    <property type="entry name" value="PROTEIN CUP-SHAPED COTYLEDON 2-RELATED"/>
    <property type="match status" value="1"/>
</dbReference>
<dbReference type="Gene3D" id="2.170.150.80">
    <property type="entry name" value="NAC domain"/>
    <property type="match status" value="1"/>
</dbReference>
<keyword evidence="9" id="KW-1185">Reference proteome</keyword>
<dbReference type="InterPro" id="IPR003441">
    <property type="entry name" value="NAC-dom"/>
</dbReference>
<dbReference type="InterPro" id="IPR036093">
    <property type="entry name" value="NAC_dom_sf"/>
</dbReference>
<feature type="region of interest" description="Disordered" evidence="6">
    <location>
        <begin position="231"/>
        <end position="263"/>
    </location>
</feature>
<dbReference type="Pfam" id="PF02365">
    <property type="entry name" value="NAM"/>
    <property type="match status" value="1"/>
</dbReference>
<dbReference type="PANTHER" id="PTHR31744:SF55">
    <property type="entry name" value="OS08G0436700 PROTEIN"/>
    <property type="match status" value="1"/>
</dbReference>
<dbReference type="GO" id="GO:0005634">
    <property type="term" value="C:nucleus"/>
    <property type="evidence" value="ECO:0007669"/>
    <property type="project" value="UniProtKB-SubCell"/>
</dbReference>
<evidence type="ECO:0000256" key="5">
    <source>
        <dbReference type="ARBA" id="ARBA00023242"/>
    </source>
</evidence>
<evidence type="ECO:0000256" key="1">
    <source>
        <dbReference type="ARBA" id="ARBA00004123"/>
    </source>
</evidence>
<dbReference type="GO" id="GO:0099402">
    <property type="term" value="P:plant organ development"/>
    <property type="evidence" value="ECO:0007669"/>
    <property type="project" value="UniProtKB-ARBA"/>
</dbReference>
<sequence>MPSSYGIRIYTHDMEARNDINMDKSDEILMPGFRFHPTDEELVSFYLKRKIQQKPISIELIRQLDIYKYDPWDLPKLASTGEKEWYFYCPRDRKYRNSVRPNRVTAAGFWKATGTDRPIYSSEGTKCIGLKKSLVFYKGRAARGMKTDWMMHEFRLPSLNDPSLPKRPIDKTIPLNDSWTICRIFKKTSSIAQRALSHTWGPPLPGATEAEMFSAFPSVQASEFALESSSCSLQVSPPPPANQLTSRHGLQGQQQQQNKVNNPSLDGSSCKLINFNCSQSLEPQNFPITFPFEVQTSQKTTAAAPMFFSTQPDHLGGFVVYSSADVNGGIGSRSQDSSTRKPGNGFSMNNSDWEAVGRINFPFDLGADSSEDWRVNIPWESFLSPAAVQTELPH</sequence>
<organism evidence="8 9">
    <name type="scientific">Panicum virgatum</name>
    <name type="common">Blackwell switchgrass</name>
    <dbReference type="NCBI Taxonomy" id="38727"/>
    <lineage>
        <taxon>Eukaryota</taxon>
        <taxon>Viridiplantae</taxon>
        <taxon>Streptophyta</taxon>
        <taxon>Embryophyta</taxon>
        <taxon>Tracheophyta</taxon>
        <taxon>Spermatophyta</taxon>
        <taxon>Magnoliopsida</taxon>
        <taxon>Liliopsida</taxon>
        <taxon>Poales</taxon>
        <taxon>Poaceae</taxon>
        <taxon>PACMAD clade</taxon>
        <taxon>Panicoideae</taxon>
        <taxon>Panicodae</taxon>
        <taxon>Paniceae</taxon>
        <taxon>Panicinae</taxon>
        <taxon>Panicum</taxon>
        <taxon>Panicum sect. Hiantes</taxon>
    </lineage>
</organism>
<evidence type="ECO:0000313" key="8">
    <source>
        <dbReference type="EMBL" id="KAG2579004.1"/>
    </source>
</evidence>
<protein>
    <recommendedName>
        <fullName evidence="7">NAC domain-containing protein</fullName>
    </recommendedName>
</protein>
<gene>
    <name evidence="8" type="ORF">PVAP13_6NG140600</name>
</gene>
<dbReference type="AlphaFoldDB" id="A0A8T0R0H4"/>
<comment type="subcellular location">
    <subcellularLocation>
        <location evidence="1">Nucleus</location>
    </subcellularLocation>
</comment>
<keyword evidence="3" id="KW-0238">DNA-binding</keyword>
<keyword evidence="4" id="KW-0804">Transcription</keyword>
<dbReference type="GO" id="GO:0006355">
    <property type="term" value="P:regulation of DNA-templated transcription"/>
    <property type="evidence" value="ECO:0007669"/>
    <property type="project" value="InterPro"/>
</dbReference>
<dbReference type="SUPFAM" id="SSF101941">
    <property type="entry name" value="NAC domain"/>
    <property type="match status" value="1"/>
</dbReference>
<evidence type="ECO:0000256" key="3">
    <source>
        <dbReference type="ARBA" id="ARBA00023125"/>
    </source>
</evidence>
<dbReference type="FunFam" id="2.170.150.80:FF:000007">
    <property type="entry name" value="NAC domain-containing protein 35"/>
    <property type="match status" value="1"/>
</dbReference>
<evidence type="ECO:0000256" key="6">
    <source>
        <dbReference type="SAM" id="MobiDB-lite"/>
    </source>
</evidence>
<evidence type="ECO:0000256" key="4">
    <source>
        <dbReference type="ARBA" id="ARBA00023163"/>
    </source>
</evidence>
<feature type="domain" description="NAC" evidence="7">
    <location>
        <begin position="29"/>
        <end position="187"/>
    </location>
</feature>
<dbReference type="EMBL" id="CM029048">
    <property type="protein sequence ID" value="KAG2579004.1"/>
    <property type="molecule type" value="Genomic_DNA"/>
</dbReference>
<proteinExistence type="predicted"/>
<comment type="caution">
    <text evidence="8">The sequence shown here is derived from an EMBL/GenBank/DDBJ whole genome shotgun (WGS) entry which is preliminary data.</text>
</comment>
<dbReference type="Proteomes" id="UP000823388">
    <property type="component" value="Chromosome 6N"/>
</dbReference>
<evidence type="ECO:0000256" key="2">
    <source>
        <dbReference type="ARBA" id="ARBA00023015"/>
    </source>
</evidence>
<evidence type="ECO:0000313" key="9">
    <source>
        <dbReference type="Proteomes" id="UP000823388"/>
    </source>
</evidence>
<dbReference type="PROSITE" id="PS51005">
    <property type="entry name" value="NAC"/>
    <property type="match status" value="1"/>
</dbReference>
<keyword evidence="5" id="KW-0539">Nucleus</keyword>